<dbReference type="AlphaFoldDB" id="A0A517NGE6"/>
<evidence type="ECO:0000256" key="4">
    <source>
        <dbReference type="ARBA" id="ARBA00022741"/>
    </source>
</evidence>
<comment type="similarity">
    <text evidence="2">Belongs to the type II topoisomerase GyrB family.</text>
</comment>
<dbReference type="Proteomes" id="UP000318538">
    <property type="component" value="Chromosome"/>
</dbReference>
<evidence type="ECO:0000259" key="9">
    <source>
        <dbReference type="PROSITE" id="PS50880"/>
    </source>
</evidence>
<accession>A0A517NGE6</accession>
<organism evidence="10 11">
    <name type="scientific">Rubripirellula lacrimiformis</name>
    <dbReference type="NCBI Taxonomy" id="1930273"/>
    <lineage>
        <taxon>Bacteria</taxon>
        <taxon>Pseudomonadati</taxon>
        <taxon>Planctomycetota</taxon>
        <taxon>Planctomycetia</taxon>
        <taxon>Pirellulales</taxon>
        <taxon>Pirellulaceae</taxon>
        <taxon>Rubripirellula</taxon>
    </lineage>
</organism>
<dbReference type="OrthoDB" id="6020049at2"/>
<dbReference type="KEGG" id="rlc:K227x_45660"/>
<dbReference type="Gene3D" id="3.40.50.670">
    <property type="match status" value="1"/>
</dbReference>
<evidence type="ECO:0000256" key="6">
    <source>
        <dbReference type="ARBA" id="ARBA00023029"/>
    </source>
</evidence>
<dbReference type="PROSITE" id="PS50880">
    <property type="entry name" value="TOPRIM"/>
    <property type="match status" value="1"/>
</dbReference>
<evidence type="ECO:0000256" key="1">
    <source>
        <dbReference type="ARBA" id="ARBA00000185"/>
    </source>
</evidence>
<evidence type="ECO:0000313" key="11">
    <source>
        <dbReference type="Proteomes" id="UP000318538"/>
    </source>
</evidence>
<dbReference type="PANTHER" id="PTHR45866:SF1">
    <property type="entry name" value="DNA GYRASE SUBUNIT B, MITOCHONDRIAL"/>
    <property type="match status" value="1"/>
</dbReference>
<dbReference type="GO" id="GO:0006265">
    <property type="term" value="P:DNA topological change"/>
    <property type="evidence" value="ECO:0007669"/>
    <property type="project" value="InterPro"/>
</dbReference>
<feature type="domain" description="Toprim" evidence="9">
    <location>
        <begin position="23"/>
        <end position="137"/>
    </location>
</feature>
<protein>
    <recommendedName>
        <fullName evidence="3">DNA topoisomerase (ATP-hydrolyzing)</fullName>
        <ecNumber evidence="3">5.6.2.2</ecNumber>
    </recommendedName>
</protein>
<dbReference type="EMBL" id="CP036525">
    <property type="protein sequence ID" value="QDT06158.1"/>
    <property type="molecule type" value="Genomic_DNA"/>
</dbReference>
<evidence type="ECO:0000256" key="7">
    <source>
        <dbReference type="ARBA" id="ARBA00023125"/>
    </source>
</evidence>
<dbReference type="PRINTS" id="PR00418">
    <property type="entry name" value="TPI2FAMILY"/>
</dbReference>
<proteinExistence type="inferred from homology"/>
<keyword evidence="4" id="KW-0547">Nucleotide-binding</keyword>
<keyword evidence="8 10" id="KW-0413">Isomerase</keyword>
<dbReference type="EC" id="5.6.2.2" evidence="3"/>
<sequence length="220" mass="24370">MTMFRTVPAKLHDCHQHGAGSGAELFVVEGDSASKAVVRARNPVTQAVLPMQGKPMNAYKAGKSAVKRNELYRALVDSIGLGWDAEQDLPSIRYDRVVMLFDPDADGIHCGALLSMFFYRFMRPLLESGRISVARAPLYEFSSPDTDDRLHAYNEDHYQRIRSALDAKGMRYSAQRYRGLASMNESALISTCLDPKTRTLHGLAVADAEAAIRIFCGVKV</sequence>
<evidence type="ECO:0000256" key="8">
    <source>
        <dbReference type="ARBA" id="ARBA00023235"/>
    </source>
</evidence>
<keyword evidence="11" id="KW-1185">Reference proteome</keyword>
<dbReference type="GO" id="GO:0005524">
    <property type="term" value="F:ATP binding"/>
    <property type="evidence" value="ECO:0007669"/>
    <property type="project" value="UniProtKB-KW"/>
</dbReference>
<keyword evidence="7" id="KW-0238">DNA-binding</keyword>
<dbReference type="InterPro" id="IPR013759">
    <property type="entry name" value="Topo_IIA_B_C"/>
</dbReference>
<dbReference type="InterPro" id="IPR013760">
    <property type="entry name" value="Topo_IIA-like_dom_sf"/>
</dbReference>
<evidence type="ECO:0000256" key="5">
    <source>
        <dbReference type="ARBA" id="ARBA00022840"/>
    </source>
</evidence>
<dbReference type="Pfam" id="PF00986">
    <property type="entry name" value="DNA_gyraseB_C"/>
    <property type="match status" value="1"/>
</dbReference>
<dbReference type="InterPro" id="IPR006171">
    <property type="entry name" value="TOPRIM_dom"/>
</dbReference>
<keyword evidence="5" id="KW-0067">ATP-binding</keyword>
<dbReference type="GO" id="GO:0003918">
    <property type="term" value="F:DNA topoisomerase type II (double strand cut, ATP-hydrolyzing) activity"/>
    <property type="evidence" value="ECO:0007669"/>
    <property type="project" value="UniProtKB-EC"/>
</dbReference>
<dbReference type="PANTHER" id="PTHR45866">
    <property type="entry name" value="DNA GYRASE/TOPOISOMERASE SUBUNIT B"/>
    <property type="match status" value="1"/>
</dbReference>
<comment type="catalytic activity">
    <reaction evidence="1">
        <text>ATP-dependent breakage, passage and rejoining of double-stranded DNA.</text>
        <dbReference type="EC" id="5.6.2.2"/>
    </reaction>
</comment>
<reference evidence="10 11" key="1">
    <citation type="submission" date="2019-02" db="EMBL/GenBank/DDBJ databases">
        <title>Deep-cultivation of Planctomycetes and their phenomic and genomic characterization uncovers novel biology.</title>
        <authorList>
            <person name="Wiegand S."/>
            <person name="Jogler M."/>
            <person name="Boedeker C."/>
            <person name="Pinto D."/>
            <person name="Vollmers J."/>
            <person name="Rivas-Marin E."/>
            <person name="Kohn T."/>
            <person name="Peeters S.H."/>
            <person name="Heuer A."/>
            <person name="Rast P."/>
            <person name="Oberbeckmann S."/>
            <person name="Bunk B."/>
            <person name="Jeske O."/>
            <person name="Meyerdierks A."/>
            <person name="Storesund J.E."/>
            <person name="Kallscheuer N."/>
            <person name="Luecker S."/>
            <person name="Lage O.M."/>
            <person name="Pohl T."/>
            <person name="Merkel B.J."/>
            <person name="Hornburger P."/>
            <person name="Mueller R.-W."/>
            <person name="Bruemmer F."/>
            <person name="Labrenz M."/>
            <person name="Spormann A.M."/>
            <person name="Op den Camp H."/>
            <person name="Overmann J."/>
            <person name="Amann R."/>
            <person name="Jetten M.S.M."/>
            <person name="Mascher T."/>
            <person name="Medema M.H."/>
            <person name="Devos D.P."/>
            <person name="Kaster A.-K."/>
            <person name="Ovreas L."/>
            <person name="Rohde M."/>
            <person name="Galperin M.Y."/>
            <person name="Jogler C."/>
        </authorList>
    </citation>
    <scope>NUCLEOTIDE SEQUENCE [LARGE SCALE GENOMIC DNA]</scope>
    <source>
        <strain evidence="10 11">K22_7</strain>
    </source>
</reference>
<evidence type="ECO:0000256" key="2">
    <source>
        <dbReference type="ARBA" id="ARBA00010708"/>
    </source>
</evidence>
<name>A0A517NGE6_9BACT</name>
<dbReference type="Pfam" id="PF01751">
    <property type="entry name" value="Toprim"/>
    <property type="match status" value="1"/>
</dbReference>
<evidence type="ECO:0000313" key="10">
    <source>
        <dbReference type="EMBL" id="QDT06158.1"/>
    </source>
</evidence>
<dbReference type="SUPFAM" id="SSF56719">
    <property type="entry name" value="Type II DNA topoisomerase"/>
    <property type="match status" value="1"/>
</dbReference>
<dbReference type="InterPro" id="IPR002288">
    <property type="entry name" value="DNA_gyrase_B_C"/>
</dbReference>
<dbReference type="GO" id="GO:0003677">
    <property type="term" value="F:DNA binding"/>
    <property type="evidence" value="ECO:0007669"/>
    <property type="project" value="UniProtKB-KW"/>
</dbReference>
<evidence type="ECO:0000256" key="3">
    <source>
        <dbReference type="ARBA" id="ARBA00012895"/>
    </source>
</evidence>
<keyword evidence="6" id="KW-0799">Topoisomerase</keyword>
<gene>
    <name evidence="10" type="primary">gyrB_1</name>
    <name evidence="10" type="ORF">K227x_45660</name>
</gene>